<sequence>MEATDNTNNIQSCFCVLPIICQFLPARDLLHVQLTCKEMKAELTPPSVAATWFYRSLLTSRWPWAEMPNISSDDENNSNDNSVEKMKELYVQGRHVSEALLPSVWSDMAFRESCRMGKYSRWVLNERFDDGTFLIDLAWAVRLLYCLGPESYLTLDGADVSVYNPKFSMSVSDSPGWRLGRHGYSTDIQQKLLFDRDAYVALEVLSHSVSGHAFFQVGNAKMPIIAQILEEQPEIQLQKNKKWKRAMDLEEHTKLLSFLLRNPESRRALFWDADGVCCRGVELLAKERFESWRTLGRCYAIGQPHYRQLPHMFNMAKLGQHVEALSWEECCT</sequence>
<evidence type="ECO:0000313" key="1">
    <source>
        <dbReference type="EMBL" id="CAD9518940.1"/>
    </source>
</evidence>
<gene>
    <name evidence="1" type="ORF">HTAM1171_LOCUS12179</name>
</gene>
<organism evidence="1">
    <name type="scientific">Helicotheca tamesis</name>
    <dbReference type="NCBI Taxonomy" id="374047"/>
    <lineage>
        <taxon>Eukaryota</taxon>
        <taxon>Sar</taxon>
        <taxon>Stramenopiles</taxon>
        <taxon>Ochrophyta</taxon>
        <taxon>Bacillariophyta</taxon>
        <taxon>Mediophyceae</taxon>
        <taxon>Lithodesmiophycidae</taxon>
        <taxon>Lithodesmiales</taxon>
        <taxon>Lithodesmiaceae</taxon>
        <taxon>Helicotheca</taxon>
    </lineage>
</organism>
<proteinExistence type="predicted"/>
<dbReference type="EMBL" id="HBGV01019594">
    <property type="protein sequence ID" value="CAD9518940.1"/>
    <property type="molecule type" value="Transcribed_RNA"/>
</dbReference>
<reference evidence="1" key="1">
    <citation type="submission" date="2021-01" db="EMBL/GenBank/DDBJ databases">
        <authorList>
            <person name="Corre E."/>
            <person name="Pelletier E."/>
            <person name="Niang G."/>
            <person name="Scheremetjew M."/>
            <person name="Finn R."/>
            <person name="Kale V."/>
            <person name="Holt S."/>
            <person name="Cochrane G."/>
            <person name="Meng A."/>
            <person name="Brown T."/>
            <person name="Cohen L."/>
        </authorList>
    </citation>
    <scope>NUCLEOTIDE SEQUENCE</scope>
    <source>
        <strain evidence="1">CCMP826</strain>
    </source>
</reference>
<dbReference type="CDD" id="cd09917">
    <property type="entry name" value="F-box_SF"/>
    <property type="match status" value="1"/>
</dbReference>
<dbReference type="AlphaFoldDB" id="A0A7S2N3U3"/>
<accession>A0A7S2N3U3</accession>
<protein>
    <submittedName>
        <fullName evidence="1">Uncharacterized protein</fullName>
    </submittedName>
</protein>
<name>A0A7S2N3U3_9STRA</name>